<feature type="transmembrane region" description="Helical" evidence="2">
    <location>
        <begin position="360"/>
        <end position="376"/>
    </location>
</feature>
<dbReference type="InterPro" id="IPR047831">
    <property type="entry name" value="GPR180/TMEM145"/>
</dbReference>
<feature type="transmembrane region" description="Helical" evidence="2">
    <location>
        <begin position="326"/>
        <end position="348"/>
    </location>
</feature>
<evidence type="ECO:0000256" key="1">
    <source>
        <dbReference type="SAM" id="MobiDB-lite"/>
    </source>
</evidence>
<evidence type="ECO:0000256" key="2">
    <source>
        <dbReference type="SAM" id="Phobius"/>
    </source>
</evidence>
<feature type="transmembrane region" description="Helical" evidence="2">
    <location>
        <begin position="281"/>
        <end position="301"/>
    </location>
</feature>
<organism evidence="4 5">
    <name type="scientific">Prorocentrum cordatum</name>
    <dbReference type="NCBI Taxonomy" id="2364126"/>
    <lineage>
        <taxon>Eukaryota</taxon>
        <taxon>Sar</taxon>
        <taxon>Alveolata</taxon>
        <taxon>Dinophyceae</taxon>
        <taxon>Prorocentrales</taxon>
        <taxon>Prorocentraceae</taxon>
        <taxon>Prorocentrum</taxon>
    </lineage>
</organism>
<comment type="caution">
    <text evidence="4">The sequence shown here is derived from an EMBL/GenBank/DDBJ whole genome shotgun (WGS) entry which is preliminary data.</text>
</comment>
<dbReference type="PANTHER" id="PTHR23252:SF24">
    <property type="entry name" value="TRANSMEMBRANE PROTEIN 145"/>
    <property type="match status" value="1"/>
</dbReference>
<accession>A0ABN9U8Y3</accession>
<feature type="transmembrane region" description="Helical" evidence="2">
    <location>
        <begin position="250"/>
        <end position="269"/>
    </location>
</feature>
<gene>
    <name evidence="4" type="ORF">PCOR1329_LOCUS46175</name>
</gene>
<dbReference type="Pfam" id="PF10192">
    <property type="entry name" value="GPR180-TMEM145_TM"/>
    <property type="match status" value="1"/>
</dbReference>
<evidence type="ECO:0000259" key="3">
    <source>
        <dbReference type="Pfam" id="PF10192"/>
    </source>
</evidence>
<feature type="non-terminal residue" evidence="4">
    <location>
        <position position="379"/>
    </location>
</feature>
<name>A0ABN9U8Y3_9DINO</name>
<keyword evidence="2" id="KW-0472">Membrane</keyword>
<dbReference type="Proteomes" id="UP001189429">
    <property type="component" value="Unassembled WGS sequence"/>
</dbReference>
<protein>
    <recommendedName>
        <fullName evidence="3">GPR180/TMEM145 transmembrane domain-containing protein</fullName>
    </recommendedName>
</protein>
<evidence type="ECO:0000313" key="5">
    <source>
        <dbReference type="Proteomes" id="UP001189429"/>
    </source>
</evidence>
<evidence type="ECO:0000313" key="4">
    <source>
        <dbReference type="EMBL" id="CAK0855447.1"/>
    </source>
</evidence>
<feature type="compositionally biased region" description="Basic residues" evidence="1">
    <location>
        <begin position="1"/>
        <end position="11"/>
    </location>
</feature>
<reference evidence="4" key="1">
    <citation type="submission" date="2023-10" db="EMBL/GenBank/DDBJ databases">
        <authorList>
            <person name="Chen Y."/>
            <person name="Shah S."/>
            <person name="Dougan E. K."/>
            <person name="Thang M."/>
            <person name="Chan C."/>
        </authorList>
    </citation>
    <scope>NUCLEOTIDE SEQUENCE [LARGE SCALE GENOMIC DNA]</scope>
</reference>
<feature type="region of interest" description="Disordered" evidence="1">
    <location>
        <begin position="1"/>
        <end position="38"/>
    </location>
</feature>
<keyword evidence="2" id="KW-0812">Transmembrane</keyword>
<keyword evidence="2" id="KW-1133">Transmembrane helix</keyword>
<keyword evidence="5" id="KW-1185">Reference proteome</keyword>
<feature type="domain" description="GPR180/TMEM145 transmembrane" evidence="3">
    <location>
        <begin position="261"/>
        <end position="373"/>
    </location>
</feature>
<dbReference type="InterPro" id="IPR019336">
    <property type="entry name" value="GPR180/TMEM145_TM"/>
</dbReference>
<sequence length="379" mass="41776">MRGPRSSRPRPPRGPAVHGEWLSDGAQRPTLAQRGRPPRLFFHDASASRAAILAPDSRSGPPPELTDLAPQRGGTRAAAMRLAAALLAWLLHAPPAEGKVRIGTVGVGGREGERSRWQYLSKFGYDLGTGVYEVRLRLHKPRSIRHSAQLLSLHVYLDEDWDRVQAAPFCERTGNHLCRQSYDVEISRSGEWSDWHEGALDQRVRPHIWYFALSNCGNPVNSNETVEVEFELRARQEGGSEFSVEARRMLGAHCLAIGLLTVFLVDYAARCVAFQRSTFSIHPVIWVLSGALVLQFSAQALHSVHLCLYGSDGVGAQTLDALSESLLMASQVVHTTLLILIAQGCTLVPSPDDYARTMKLISLSVLVVHAAIVWFGKLE</sequence>
<proteinExistence type="predicted"/>
<feature type="region of interest" description="Disordered" evidence="1">
    <location>
        <begin position="53"/>
        <end position="73"/>
    </location>
</feature>
<dbReference type="PANTHER" id="PTHR23252">
    <property type="entry name" value="INTIMAL THICKNESS RECEPTOR-RELATED"/>
    <property type="match status" value="1"/>
</dbReference>
<dbReference type="EMBL" id="CAUYUJ010015552">
    <property type="protein sequence ID" value="CAK0855447.1"/>
    <property type="molecule type" value="Genomic_DNA"/>
</dbReference>